<evidence type="ECO:0000256" key="1">
    <source>
        <dbReference type="SAM" id="MobiDB-lite"/>
    </source>
</evidence>
<feature type="domain" description="Cyclic nucleotide-binding" evidence="2">
    <location>
        <begin position="33"/>
        <end position="131"/>
    </location>
</feature>
<comment type="caution">
    <text evidence="3">The sequence shown here is derived from an EMBL/GenBank/DDBJ whole genome shotgun (WGS) entry which is preliminary data.</text>
</comment>
<organism evidence="3 4">
    <name type="scientific">Streptomyces rhizosphaericus</name>
    <dbReference type="NCBI Taxonomy" id="114699"/>
    <lineage>
        <taxon>Bacteria</taxon>
        <taxon>Bacillati</taxon>
        <taxon>Actinomycetota</taxon>
        <taxon>Actinomycetes</taxon>
        <taxon>Kitasatosporales</taxon>
        <taxon>Streptomycetaceae</taxon>
        <taxon>Streptomyces</taxon>
        <taxon>Streptomyces violaceusniger group</taxon>
    </lineage>
</organism>
<dbReference type="SMART" id="SM00100">
    <property type="entry name" value="cNMP"/>
    <property type="match status" value="1"/>
</dbReference>
<gene>
    <name evidence="3" type="ORF">GCM10009575_091230</name>
</gene>
<evidence type="ECO:0000313" key="4">
    <source>
        <dbReference type="Proteomes" id="UP001500418"/>
    </source>
</evidence>
<dbReference type="InterPro" id="IPR018490">
    <property type="entry name" value="cNMP-bd_dom_sf"/>
</dbReference>
<dbReference type="PROSITE" id="PS50042">
    <property type="entry name" value="CNMP_BINDING_3"/>
    <property type="match status" value="1"/>
</dbReference>
<evidence type="ECO:0000313" key="3">
    <source>
        <dbReference type="EMBL" id="GAA0959021.1"/>
    </source>
</evidence>
<proteinExistence type="predicted"/>
<dbReference type="Pfam" id="PF00027">
    <property type="entry name" value="cNMP_binding"/>
    <property type="match status" value="1"/>
</dbReference>
<dbReference type="PROSITE" id="PS00888">
    <property type="entry name" value="CNMP_BINDING_1"/>
    <property type="match status" value="1"/>
</dbReference>
<protein>
    <recommendedName>
        <fullName evidence="2">Cyclic nucleotide-binding domain-containing protein</fullName>
    </recommendedName>
</protein>
<dbReference type="SUPFAM" id="SSF51206">
    <property type="entry name" value="cAMP-binding domain-like"/>
    <property type="match status" value="1"/>
</dbReference>
<evidence type="ECO:0000259" key="2">
    <source>
        <dbReference type="PROSITE" id="PS50042"/>
    </source>
</evidence>
<accession>A0ABN1RKK5</accession>
<reference evidence="3 4" key="1">
    <citation type="journal article" date="2019" name="Int. J. Syst. Evol. Microbiol.">
        <title>The Global Catalogue of Microorganisms (GCM) 10K type strain sequencing project: providing services to taxonomists for standard genome sequencing and annotation.</title>
        <authorList>
            <consortium name="The Broad Institute Genomics Platform"/>
            <consortium name="The Broad Institute Genome Sequencing Center for Infectious Disease"/>
            <person name="Wu L."/>
            <person name="Ma J."/>
        </authorList>
    </citation>
    <scope>NUCLEOTIDE SEQUENCE [LARGE SCALE GENOMIC DNA]</scope>
    <source>
        <strain evidence="3 4">JCM 11444</strain>
    </source>
</reference>
<feature type="region of interest" description="Disordered" evidence="1">
    <location>
        <begin position="1"/>
        <end position="32"/>
    </location>
</feature>
<name>A0ABN1RKK5_9ACTN</name>
<feature type="compositionally biased region" description="Acidic residues" evidence="1">
    <location>
        <begin position="19"/>
        <end position="28"/>
    </location>
</feature>
<keyword evidence="4" id="KW-1185">Reference proteome</keyword>
<dbReference type="InterPro" id="IPR000595">
    <property type="entry name" value="cNMP-bd_dom"/>
</dbReference>
<sequence length="156" mass="16410">MSGEDRSPDTAPEGAAPDETPDLPDETPDLYGAFPRLTDQQIAFLSGHGTRRSVAAGEAVIREGDRGTDFLVVLSGTIAITEQHGTPDERVLRVHGPGRFPGELALLQGQAAFFAAHVREAGEVLAVPVDRLRVLVARVCRGSSPPVMCAAARSSG</sequence>
<dbReference type="CDD" id="cd00038">
    <property type="entry name" value="CAP_ED"/>
    <property type="match status" value="1"/>
</dbReference>
<dbReference type="EMBL" id="BAAAID010000113">
    <property type="protein sequence ID" value="GAA0959021.1"/>
    <property type="molecule type" value="Genomic_DNA"/>
</dbReference>
<dbReference type="Proteomes" id="UP001500418">
    <property type="component" value="Unassembled WGS sequence"/>
</dbReference>
<dbReference type="InterPro" id="IPR018488">
    <property type="entry name" value="cNMP-bd_CS"/>
</dbReference>
<dbReference type="Gene3D" id="2.60.120.10">
    <property type="entry name" value="Jelly Rolls"/>
    <property type="match status" value="1"/>
</dbReference>
<dbReference type="InterPro" id="IPR014710">
    <property type="entry name" value="RmlC-like_jellyroll"/>
</dbReference>